<dbReference type="STRING" id="1552.A7L45_02100"/>
<dbReference type="PROSITE" id="PS51257">
    <property type="entry name" value="PROKAR_LIPOPROTEIN"/>
    <property type="match status" value="1"/>
</dbReference>
<dbReference type="Proteomes" id="UP000182569">
    <property type="component" value="Chromosome"/>
</dbReference>
<gene>
    <name evidence="1" type="ORF">A7L45_02100</name>
</gene>
<protein>
    <submittedName>
        <fullName evidence="1">Uncharacterized protein</fullName>
    </submittedName>
</protein>
<name>A0A1J0GDG9_9CLOT</name>
<dbReference type="KEGG" id="ceu:A7L45_02100"/>
<reference evidence="2" key="1">
    <citation type="journal article" date="2016" name="Front. Microbiol.">
        <title>Complete Genome Sequence of Clostridium estertheticum DSM 8809, a Microbe Identified in Spoiled Vacuum Packed Beef.</title>
        <authorList>
            <person name="Yu Z."/>
            <person name="Gunn L."/>
            <person name="Brennan E."/>
            <person name="Reid R."/>
            <person name="Wall P.G."/>
            <person name="Gaora O.P."/>
            <person name="Hurley D."/>
            <person name="Bolton D."/>
            <person name="Fanning S."/>
        </authorList>
    </citation>
    <scope>NUCLEOTIDE SEQUENCE [LARGE SCALE GENOMIC DNA]</scope>
    <source>
        <strain evidence="2">DSM 8809</strain>
    </source>
</reference>
<dbReference type="RefSeq" id="WP_071611239.1">
    <property type="nucleotide sequence ID" value="NZ_CP015756.1"/>
</dbReference>
<dbReference type="EMBL" id="CP015756">
    <property type="protein sequence ID" value="APC38942.1"/>
    <property type="molecule type" value="Genomic_DNA"/>
</dbReference>
<evidence type="ECO:0000313" key="2">
    <source>
        <dbReference type="Proteomes" id="UP000182569"/>
    </source>
</evidence>
<accession>A0A1J0GDG9</accession>
<sequence length="240" mass="27343">MKHKTILPILLIFSIFLTSCGDFNSIKKNQLVVEKIGKKVTATSNIVNDKKILTEEEAKLKTLEYIEKYFNVKLYLSEIESNVSFISSSMVKKDSSLITQSSYSKIQLKYSNSVLENGLYYVEFFTKAVKQAQDINSTYFSMKIDAKTGECIEFNNYYKDFYGKPSLKNSIDINGAKIIAKGFILKNNIGNIKNVKFLYQIVGYQESYNLVFGDNDAGAKKVMIYIDRNTKKVFGFSIGH</sequence>
<dbReference type="OrthoDB" id="1952222at2"/>
<dbReference type="AlphaFoldDB" id="A0A1J0GDG9"/>
<keyword evidence="2" id="KW-1185">Reference proteome</keyword>
<proteinExistence type="predicted"/>
<organism evidence="1 2">
    <name type="scientific">Clostridium estertheticum subsp. estertheticum</name>
    <dbReference type="NCBI Taxonomy" id="1552"/>
    <lineage>
        <taxon>Bacteria</taxon>
        <taxon>Bacillati</taxon>
        <taxon>Bacillota</taxon>
        <taxon>Clostridia</taxon>
        <taxon>Eubacteriales</taxon>
        <taxon>Clostridiaceae</taxon>
        <taxon>Clostridium</taxon>
    </lineage>
</organism>
<evidence type="ECO:0000313" key="1">
    <source>
        <dbReference type="EMBL" id="APC38942.1"/>
    </source>
</evidence>